<organism evidence="2 3">
    <name type="scientific">Desulfobacula phenolica</name>
    <dbReference type="NCBI Taxonomy" id="90732"/>
    <lineage>
        <taxon>Bacteria</taxon>
        <taxon>Pseudomonadati</taxon>
        <taxon>Thermodesulfobacteriota</taxon>
        <taxon>Desulfobacteria</taxon>
        <taxon>Desulfobacterales</taxon>
        <taxon>Desulfobacteraceae</taxon>
        <taxon>Desulfobacula</taxon>
    </lineage>
</organism>
<evidence type="ECO:0000256" key="1">
    <source>
        <dbReference type="SAM" id="Phobius"/>
    </source>
</evidence>
<sequence length="122" mass="13694">MEIAAFYLVACLFMAISAALSGTQWNEANGVMEYLRLIFLTKPVIILLTVVIFILSGILVQIGKFHFNLSYYEISIIWLATSWVSITTLWFISGIRPSWTEFIGIVFCHIGLGISTIARISN</sequence>
<gene>
    <name evidence="2" type="ORF">SAMN04487931_101189</name>
</gene>
<keyword evidence="1" id="KW-0472">Membrane</keyword>
<feature type="transmembrane region" description="Helical" evidence="1">
    <location>
        <begin position="71"/>
        <end position="92"/>
    </location>
</feature>
<protein>
    <submittedName>
        <fullName evidence="2">Uncharacterized protein</fullName>
    </submittedName>
</protein>
<keyword evidence="3" id="KW-1185">Reference proteome</keyword>
<evidence type="ECO:0000313" key="3">
    <source>
        <dbReference type="Proteomes" id="UP000199608"/>
    </source>
</evidence>
<proteinExistence type="predicted"/>
<name>A0A1H2DN10_9BACT</name>
<dbReference type="RefSeq" id="WP_092229544.1">
    <property type="nucleotide sequence ID" value="NZ_FNLL01000001.1"/>
</dbReference>
<dbReference type="Proteomes" id="UP000199608">
    <property type="component" value="Unassembled WGS sequence"/>
</dbReference>
<dbReference type="EMBL" id="FNLL01000001">
    <property type="protein sequence ID" value="SDT84280.1"/>
    <property type="molecule type" value="Genomic_DNA"/>
</dbReference>
<accession>A0A1H2DN10</accession>
<evidence type="ECO:0000313" key="2">
    <source>
        <dbReference type="EMBL" id="SDT84280.1"/>
    </source>
</evidence>
<feature type="transmembrane region" description="Helical" evidence="1">
    <location>
        <begin position="98"/>
        <end position="118"/>
    </location>
</feature>
<dbReference type="AlphaFoldDB" id="A0A1H2DN10"/>
<feature type="transmembrane region" description="Helical" evidence="1">
    <location>
        <begin position="37"/>
        <end position="59"/>
    </location>
</feature>
<reference evidence="3" key="1">
    <citation type="submission" date="2016-10" db="EMBL/GenBank/DDBJ databases">
        <authorList>
            <person name="Varghese N."/>
            <person name="Submissions S."/>
        </authorList>
    </citation>
    <scope>NUCLEOTIDE SEQUENCE [LARGE SCALE GENOMIC DNA]</scope>
    <source>
        <strain evidence="3">DSM 3384</strain>
    </source>
</reference>
<keyword evidence="1" id="KW-1133">Transmembrane helix</keyword>
<keyword evidence="1" id="KW-0812">Transmembrane</keyword>